<reference evidence="2 3" key="1">
    <citation type="submission" date="2020-04" db="EMBL/GenBank/DDBJ databases">
        <title>Gordonia sp. nov. TBRC 11910.</title>
        <authorList>
            <person name="Suriyachadkun C."/>
        </authorList>
    </citation>
    <scope>NUCLEOTIDE SEQUENCE [LARGE SCALE GENOMIC DNA]</scope>
    <source>
        <strain evidence="2 3">TBRC 11910</strain>
    </source>
</reference>
<feature type="transmembrane region" description="Helical" evidence="1">
    <location>
        <begin position="6"/>
        <end position="25"/>
    </location>
</feature>
<proteinExistence type="predicted"/>
<evidence type="ECO:0000313" key="3">
    <source>
        <dbReference type="Proteomes" id="UP000550729"/>
    </source>
</evidence>
<dbReference type="RefSeq" id="WP_170197652.1">
    <property type="nucleotide sequence ID" value="NZ_JABBNB010000052.1"/>
</dbReference>
<sequence>MSPQFQAVLLPVVVVIFLWRFGLWLFQSRDPVVGTVYVALAVFAVATYYGIQTADGVHYQFRVWLIWLEYLAIMLLVRALAEAFGVRVSGHLVTIAVISTGTAVFALATPPVWTGRFVDAPATLLILYLVSAGCYIPWCLSAVTVHILREPKPRGSMWVSAIAMVASTSALAVGFTLNAVEFGIYLSRNTLPELIEPLSRTLLDAGLVLLIIGTLTPALVSRGEHLRRTVELAGELRVMRRLAHDIVGAIPQLGPAPWPTLPWSPARIRLAHYRRYVLIRDGLTRLSPALPADGDIGSIANELSLLLHQPLSDGRDIATPVLAAPDDVGAIVALCAAYRAR</sequence>
<dbReference type="EMBL" id="JABBNB010000052">
    <property type="protein sequence ID" value="NMO05147.1"/>
    <property type="molecule type" value="Genomic_DNA"/>
</dbReference>
<accession>A0A848L3N5</accession>
<gene>
    <name evidence="2" type="ORF">HH308_28415</name>
</gene>
<organism evidence="2 3">
    <name type="scientific">Gordonia asplenii</name>
    <dbReference type="NCBI Taxonomy" id="2725283"/>
    <lineage>
        <taxon>Bacteria</taxon>
        <taxon>Bacillati</taxon>
        <taxon>Actinomycetota</taxon>
        <taxon>Actinomycetes</taxon>
        <taxon>Mycobacteriales</taxon>
        <taxon>Gordoniaceae</taxon>
        <taxon>Gordonia</taxon>
    </lineage>
</organism>
<keyword evidence="1" id="KW-1133">Transmembrane helix</keyword>
<evidence type="ECO:0000256" key="1">
    <source>
        <dbReference type="SAM" id="Phobius"/>
    </source>
</evidence>
<feature type="transmembrane region" description="Helical" evidence="1">
    <location>
        <begin position="32"/>
        <end position="51"/>
    </location>
</feature>
<evidence type="ECO:0000313" key="2">
    <source>
        <dbReference type="EMBL" id="NMO05147.1"/>
    </source>
</evidence>
<feature type="transmembrane region" description="Helical" evidence="1">
    <location>
        <begin position="125"/>
        <end position="145"/>
    </location>
</feature>
<dbReference type="Proteomes" id="UP000550729">
    <property type="component" value="Unassembled WGS sequence"/>
</dbReference>
<name>A0A848L3N5_9ACTN</name>
<comment type="caution">
    <text evidence="2">The sequence shown here is derived from an EMBL/GenBank/DDBJ whole genome shotgun (WGS) entry which is preliminary data.</text>
</comment>
<feature type="transmembrane region" description="Helical" evidence="1">
    <location>
        <begin position="200"/>
        <end position="220"/>
    </location>
</feature>
<feature type="transmembrane region" description="Helical" evidence="1">
    <location>
        <begin position="93"/>
        <end position="113"/>
    </location>
</feature>
<protein>
    <submittedName>
        <fullName evidence="2">Uncharacterized protein</fullName>
    </submittedName>
</protein>
<keyword evidence="1" id="KW-0472">Membrane</keyword>
<keyword evidence="3" id="KW-1185">Reference proteome</keyword>
<feature type="transmembrane region" description="Helical" evidence="1">
    <location>
        <begin position="157"/>
        <end position="180"/>
    </location>
</feature>
<dbReference type="AlphaFoldDB" id="A0A848L3N5"/>
<feature type="transmembrane region" description="Helical" evidence="1">
    <location>
        <begin position="63"/>
        <end position="81"/>
    </location>
</feature>
<keyword evidence="1" id="KW-0812">Transmembrane</keyword>